<dbReference type="SUPFAM" id="SSF55811">
    <property type="entry name" value="Nudix"/>
    <property type="match status" value="1"/>
</dbReference>
<dbReference type="InterPro" id="IPR000086">
    <property type="entry name" value="NUDIX_hydrolase_dom"/>
</dbReference>
<comment type="caution">
    <text evidence="4">The sequence shown here is derived from an EMBL/GenBank/DDBJ whole genome shotgun (WGS) entry which is preliminary data.</text>
</comment>
<dbReference type="PROSITE" id="PS51462">
    <property type="entry name" value="NUDIX"/>
    <property type="match status" value="1"/>
</dbReference>
<comment type="similarity">
    <text evidence="2">Belongs to the Nudix hydrolase family.</text>
</comment>
<dbReference type="InterPro" id="IPR015797">
    <property type="entry name" value="NUDIX_hydrolase-like_dom_sf"/>
</dbReference>
<evidence type="ECO:0000313" key="4">
    <source>
        <dbReference type="EMBL" id="OGE40048.1"/>
    </source>
</evidence>
<keyword evidence="1 2" id="KW-0378">Hydrolase</keyword>
<protein>
    <recommendedName>
        <fullName evidence="3">Nudix hydrolase domain-containing protein</fullName>
    </recommendedName>
</protein>
<evidence type="ECO:0000256" key="2">
    <source>
        <dbReference type="RuleBase" id="RU003476"/>
    </source>
</evidence>
<name>A0A1F5KGP0_9BACT</name>
<feature type="domain" description="Nudix hydrolase" evidence="3">
    <location>
        <begin position="7"/>
        <end position="139"/>
    </location>
</feature>
<reference evidence="4 5" key="1">
    <citation type="journal article" date="2016" name="Nat. Commun.">
        <title>Thousands of microbial genomes shed light on interconnected biogeochemical processes in an aquifer system.</title>
        <authorList>
            <person name="Anantharaman K."/>
            <person name="Brown C.T."/>
            <person name="Hug L.A."/>
            <person name="Sharon I."/>
            <person name="Castelle C.J."/>
            <person name="Probst A.J."/>
            <person name="Thomas B.C."/>
            <person name="Singh A."/>
            <person name="Wilkins M.J."/>
            <person name="Karaoz U."/>
            <person name="Brodie E.L."/>
            <person name="Williams K.H."/>
            <person name="Hubbard S.S."/>
            <person name="Banfield J.F."/>
        </authorList>
    </citation>
    <scope>NUCLEOTIDE SEQUENCE [LARGE SCALE GENOMIC DNA]</scope>
</reference>
<organism evidence="4 5">
    <name type="scientific">Candidatus Daviesbacteria bacterium RIFCSPHIGHO2_02_FULL_43_12</name>
    <dbReference type="NCBI Taxonomy" id="1797776"/>
    <lineage>
        <taxon>Bacteria</taxon>
        <taxon>Candidatus Daviesiibacteriota</taxon>
    </lineage>
</organism>
<dbReference type="Gene3D" id="3.90.79.10">
    <property type="entry name" value="Nucleoside Triphosphate Pyrophosphohydrolase"/>
    <property type="match status" value="1"/>
</dbReference>
<proteinExistence type="inferred from homology"/>
<sequence length="141" mass="15897">MKQGLDYIGVGIGAATFNDQGDLFLAKRSENASNERGCWEVPGGSMHFDETMEETVRREMLEEYGIEIEIIKQLSAEDHVIPEEKQHWIAVTYLAKLKSGQAPKIMEPHKCDAIGWFGLDNLPQPLSIITKLNLKRLKKNG</sequence>
<dbReference type="InterPro" id="IPR020084">
    <property type="entry name" value="NUDIX_hydrolase_CS"/>
</dbReference>
<dbReference type="GO" id="GO:0016787">
    <property type="term" value="F:hydrolase activity"/>
    <property type="evidence" value="ECO:0007669"/>
    <property type="project" value="UniProtKB-KW"/>
</dbReference>
<dbReference type="Proteomes" id="UP000177328">
    <property type="component" value="Unassembled WGS sequence"/>
</dbReference>
<evidence type="ECO:0000259" key="3">
    <source>
        <dbReference type="PROSITE" id="PS51462"/>
    </source>
</evidence>
<gene>
    <name evidence="4" type="ORF">A3D25_04570</name>
</gene>
<dbReference type="PANTHER" id="PTHR16099">
    <property type="entry name" value="8-OXO-DGTP DIPHOSPHATES NUDT15"/>
    <property type="match status" value="1"/>
</dbReference>
<dbReference type="Pfam" id="PF00293">
    <property type="entry name" value="NUDIX"/>
    <property type="match status" value="1"/>
</dbReference>
<accession>A0A1F5KGP0</accession>
<evidence type="ECO:0000256" key="1">
    <source>
        <dbReference type="ARBA" id="ARBA00022801"/>
    </source>
</evidence>
<dbReference type="InterPro" id="IPR020476">
    <property type="entry name" value="Nudix_hydrolase"/>
</dbReference>
<dbReference type="PANTHER" id="PTHR16099:SF5">
    <property type="entry name" value="NUCLEOTIDE TRIPHOSPHATE DIPHOSPHATASE NUDT15"/>
    <property type="match status" value="1"/>
</dbReference>
<dbReference type="AlphaFoldDB" id="A0A1F5KGP0"/>
<dbReference type="EMBL" id="MFDD01000014">
    <property type="protein sequence ID" value="OGE40048.1"/>
    <property type="molecule type" value="Genomic_DNA"/>
</dbReference>
<evidence type="ECO:0000313" key="5">
    <source>
        <dbReference type="Proteomes" id="UP000177328"/>
    </source>
</evidence>
<dbReference type="PRINTS" id="PR00502">
    <property type="entry name" value="NUDIXFAMILY"/>
</dbReference>
<dbReference type="PROSITE" id="PS00893">
    <property type="entry name" value="NUDIX_BOX"/>
    <property type="match status" value="1"/>
</dbReference>